<comment type="function">
    <text evidence="1">Catalyzes the reversible oxidation of 3-phospho-D-glycerate to 3-phosphonooxypyruvate, the first step of the phosphorylated L-serine biosynthesis pathway. Also catalyzes the reversible oxidation of 2-hydroxyglutarate to 2-oxoglutarate.</text>
</comment>
<dbReference type="FunFam" id="3.30.1330.90:FF:000003">
    <property type="entry name" value="D-3-phosphoglycerate dehydrogenase"/>
    <property type="match status" value="1"/>
</dbReference>
<dbReference type="Proteomes" id="UP000315753">
    <property type="component" value="Unassembled WGS sequence"/>
</dbReference>
<dbReference type="InterPro" id="IPR029753">
    <property type="entry name" value="D-isomer_DH_CS"/>
</dbReference>
<dbReference type="PROSITE" id="PS00670">
    <property type="entry name" value="D_2_HYDROXYACID_DH_2"/>
    <property type="match status" value="1"/>
</dbReference>
<dbReference type="PROSITE" id="PS00671">
    <property type="entry name" value="D_2_HYDROXYACID_DH_3"/>
    <property type="match status" value="1"/>
</dbReference>
<dbReference type="SUPFAM" id="SSF55021">
    <property type="entry name" value="ACT-like"/>
    <property type="match status" value="1"/>
</dbReference>
<evidence type="ECO:0000256" key="6">
    <source>
        <dbReference type="ARBA" id="ARBA00023027"/>
    </source>
</evidence>
<dbReference type="InterPro" id="IPR029009">
    <property type="entry name" value="ASB_dom_sf"/>
</dbReference>
<keyword evidence="9" id="KW-0718">Serine biosynthesis</keyword>
<dbReference type="PROSITE" id="PS00065">
    <property type="entry name" value="D_2_HYDROXYACID_DH_1"/>
    <property type="match status" value="1"/>
</dbReference>
<dbReference type="FunFam" id="3.30.70.260:FF:000008">
    <property type="entry name" value="D-3-phosphoglycerate dehydrogenase, chloroplastic"/>
    <property type="match status" value="1"/>
</dbReference>
<dbReference type="InterPro" id="IPR006139">
    <property type="entry name" value="D-isomer_2_OHA_DH_cat_dom"/>
</dbReference>
<comment type="caution">
    <text evidence="11">The sequence shown here is derived from an EMBL/GenBank/DDBJ whole genome shotgun (WGS) entry which is preliminary data.</text>
</comment>
<dbReference type="EMBL" id="VIGD01000009">
    <property type="protein sequence ID" value="TQE90773.1"/>
    <property type="molecule type" value="Genomic_DNA"/>
</dbReference>
<dbReference type="InterPro" id="IPR045626">
    <property type="entry name" value="PGDH_ASB_dom"/>
</dbReference>
<dbReference type="PANTHER" id="PTHR42938">
    <property type="entry name" value="FORMATE DEHYDROGENASE 1"/>
    <property type="match status" value="1"/>
</dbReference>
<dbReference type="PANTHER" id="PTHR42938:SF9">
    <property type="entry name" value="FORMATE DEHYDROGENASE 1"/>
    <property type="match status" value="1"/>
</dbReference>
<dbReference type="FunFam" id="3.40.50.720:FF:000021">
    <property type="entry name" value="D-3-phosphoglycerate dehydrogenase"/>
    <property type="match status" value="1"/>
</dbReference>
<dbReference type="UniPathway" id="UPA00135">
    <property type="reaction ID" value="UER00196"/>
</dbReference>
<evidence type="ECO:0000256" key="8">
    <source>
        <dbReference type="ARBA" id="ARBA00048731"/>
    </source>
</evidence>
<dbReference type="CDD" id="cd04902">
    <property type="entry name" value="ACT_3PGDH-xct"/>
    <property type="match status" value="1"/>
</dbReference>
<comment type="catalytic activity">
    <reaction evidence="7">
        <text>(R)-2-hydroxyglutarate + NAD(+) = 2-oxoglutarate + NADH + H(+)</text>
        <dbReference type="Rhea" id="RHEA:49612"/>
        <dbReference type="ChEBI" id="CHEBI:15378"/>
        <dbReference type="ChEBI" id="CHEBI:15801"/>
        <dbReference type="ChEBI" id="CHEBI:16810"/>
        <dbReference type="ChEBI" id="CHEBI:57540"/>
        <dbReference type="ChEBI" id="CHEBI:57945"/>
        <dbReference type="EC" id="1.1.1.399"/>
    </reaction>
</comment>
<dbReference type="SUPFAM" id="SSF143548">
    <property type="entry name" value="Serine metabolism enzymes domain"/>
    <property type="match status" value="1"/>
</dbReference>
<dbReference type="Pfam" id="PF02826">
    <property type="entry name" value="2-Hacid_dh_C"/>
    <property type="match status" value="1"/>
</dbReference>
<dbReference type="Pfam" id="PF00389">
    <property type="entry name" value="2-Hacid_dh"/>
    <property type="match status" value="1"/>
</dbReference>
<name>A0A540V3H0_9BACL</name>
<dbReference type="SUPFAM" id="SSF51735">
    <property type="entry name" value="NAD(P)-binding Rossmann-fold domains"/>
    <property type="match status" value="1"/>
</dbReference>
<evidence type="ECO:0000256" key="1">
    <source>
        <dbReference type="ARBA" id="ARBA00003800"/>
    </source>
</evidence>
<dbReference type="CDD" id="cd12173">
    <property type="entry name" value="PGDH_4"/>
    <property type="match status" value="1"/>
</dbReference>
<keyword evidence="5 9" id="KW-0560">Oxidoreductase</keyword>
<dbReference type="SUPFAM" id="SSF52283">
    <property type="entry name" value="Formate/glycerate dehydrogenase catalytic domain-like"/>
    <property type="match status" value="1"/>
</dbReference>
<gene>
    <name evidence="11" type="ORF">FKZ59_08455</name>
</gene>
<keyword evidence="9" id="KW-0028">Amino-acid biosynthesis</keyword>
<sequence>MVTKETTATDVIKVFIADPLSEDGIYPLREEKDLNLEIIIDTGNSKEELIEKIKDVDALIVRSATKVTREVIEAAKKLKLIGRAGVGVDNIDLQAATERGIIVVNAPDGNTNSAAEHTIAMMTSLARHIPQAYLSLKNGKWDRKSFVGVELKNKTLGIIGLGRIGTEVAYRAKGQRMNVMAYDPFLTEERAQELGVTKSTVDEICKEADFITVHTPLLPETKNMINKEKFDLMKPGVRIINCARGGIINEDDLYDAIVEGKVAGAALDVFVEEPAVGHKLLDLPQVIATPHLGASTVEAQESVAIDVSKDIIKYFKTGTVTNPVNMPSIPKELLAEVEPFFELAEKLGSFLSQVTSEPLKEINLFYAGEIANYDVRPLTANTLKGYLKKTHGENVNDVNARYLTERNGVKINENKTTTAKGFTNLITVEVKTENETHSVAGTLLNGLGARIVKVENFVVDVIPEGHLLYIRNIDKPGAIGRVATKLAEKDINIATMQVGRERVGGKAVMILAIDNVVTPEDLVYVAQLENIDEVKAITL</sequence>
<dbReference type="InterPro" id="IPR006140">
    <property type="entry name" value="D-isomer_DH_NAD-bd"/>
</dbReference>
<keyword evidence="6 9" id="KW-0520">NAD</keyword>
<comment type="similarity">
    <text evidence="3 9">Belongs to the D-isomer specific 2-hydroxyacid dehydrogenase family.</text>
</comment>
<dbReference type="InterPro" id="IPR006236">
    <property type="entry name" value="PGDH"/>
</dbReference>
<dbReference type="GO" id="GO:0051287">
    <property type="term" value="F:NAD binding"/>
    <property type="evidence" value="ECO:0007669"/>
    <property type="project" value="UniProtKB-UniRule"/>
</dbReference>
<feature type="domain" description="ACT" evidence="10">
    <location>
        <begin position="467"/>
        <end position="539"/>
    </location>
</feature>
<dbReference type="RefSeq" id="WP_141602323.1">
    <property type="nucleotide sequence ID" value="NZ_JARMSB010000007.1"/>
</dbReference>
<proteinExistence type="inferred from homology"/>
<evidence type="ECO:0000256" key="3">
    <source>
        <dbReference type="ARBA" id="ARBA00005854"/>
    </source>
</evidence>
<evidence type="ECO:0000259" key="10">
    <source>
        <dbReference type="PROSITE" id="PS51671"/>
    </source>
</evidence>
<dbReference type="Gene3D" id="3.30.1330.90">
    <property type="entry name" value="D-3-phosphoglycerate dehydrogenase, domain 3"/>
    <property type="match status" value="1"/>
</dbReference>
<dbReference type="InterPro" id="IPR036291">
    <property type="entry name" value="NAD(P)-bd_dom_sf"/>
</dbReference>
<keyword evidence="12" id="KW-1185">Reference proteome</keyword>
<evidence type="ECO:0000313" key="12">
    <source>
        <dbReference type="Proteomes" id="UP000315753"/>
    </source>
</evidence>
<dbReference type="InterPro" id="IPR045865">
    <property type="entry name" value="ACT-like_dom_sf"/>
</dbReference>
<protein>
    <recommendedName>
        <fullName evidence="4 9">D-3-phosphoglycerate dehydrogenase</fullName>
        <ecNumber evidence="9">1.1.1.95</ecNumber>
    </recommendedName>
</protein>
<comment type="catalytic activity">
    <reaction evidence="8 9">
        <text>(2R)-3-phosphoglycerate + NAD(+) = 3-phosphooxypyruvate + NADH + H(+)</text>
        <dbReference type="Rhea" id="RHEA:12641"/>
        <dbReference type="ChEBI" id="CHEBI:15378"/>
        <dbReference type="ChEBI" id="CHEBI:18110"/>
        <dbReference type="ChEBI" id="CHEBI:57540"/>
        <dbReference type="ChEBI" id="CHEBI:57945"/>
        <dbReference type="ChEBI" id="CHEBI:58272"/>
        <dbReference type="EC" id="1.1.1.95"/>
    </reaction>
</comment>
<evidence type="ECO:0000256" key="7">
    <source>
        <dbReference type="ARBA" id="ARBA00048126"/>
    </source>
</evidence>
<evidence type="ECO:0000313" key="11">
    <source>
        <dbReference type="EMBL" id="TQE90773.1"/>
    </source>
</evidence>
<dbReference type="PROSITE" id="PS51671">
    <property type="entry name" value="ACT"/>
    <property type="match status" value="1"/>
</dbReference>
<dbReference type="OrthoDB" id="9805416at2"/>
<dbReference type="GO" id="GO:0006564">
    <property type="term" value="P:L-serine biosynthetic process"/>
    <property type="evidence" value="ECO:0007669"/>
    <property type="project" value="UniProtKB-UniRule"/>
</dbReference>
<comment type="pathway">
    <text evidence="2 9">Amino-acid biosynthesis; L-serine biosynthesis; L-serine from 3-phospho-D-glycerate: step 1/3.</text>
</comment>
<evidence type="ECO:0000256" key="5">
    <source>
        <dbReference type="ARBA" id="ARBA00023002"/>
    </source>
</evidence>
<dbReference type="Pfam" id="PF01842">
    <property type="entry name" value="ACT"/>
    <property type="match status" value="1"/>
</dbReference>
<dbReference type="NCBIfam" id="TIGR01327">
    <property type="entry name" value="PGDH"/>
    <property type="match status" value="1"/>
</dbReference>
<dbReference type="AlphaFoldDB" id="A0A540V3H0"/>
<dbReference type="Gene3D" id="3.40.50.720">
    <property type="entry name" value="NAD(P)-binding Rossmann-like Domain"/>
    <property type="match status" value="2"/>
</dbReference>
<evidence type="ECO:0000256" key="9">
    <source>
        <dbReference type="RuleBase" id="RU363003"/>
    </source>
</evidence>
<dbReference type="Pfam" id="PF19304">
    <property type="entry name" value="PGDH_inter"/>
    <property type="match status" value="1"/>
</dbReference>
<organism evidence="11 12">
    <name type="scientific">Ureibacillus terrenus</name>
    <dbReference type="NCBI Taxonomy" id="118246"/>
    <lineage>
        <taxon>Bacteria</taxon>
        <taxon>Bacillati</taxon>
        <taxon>Bacillota</taxon>
        <taxon>Bacilli</taxon>
        <taxon>Bacillales</taxon>
        <taxon>Caryophanaceae</taxon>
        <taxon>Ureibacillus</taxon>
    </lineage>
</organism>
<dbReference type="InterPro" id="IPR002912">
    <property type="entry name" value="ACT_dom"/>
</dbReference>
<reference evidence="11 12" key="1">
    <citation type="submission" date="2019-06" db="EMBL/GenBank/DDBJ databases">
        <title>Genome sequence of Ureibacillus terrenus.</title>
        <authorList>
            <person name="Maclea K.S."/>
            <person name="Simoes M."/>
        </authorList>
    </citation>
    <scope>NUCLEOTIDE SEQUENCE [LARGE SCALE GENOMIC DNA]</scope>
    <source>
        <strain evidence="11 12">ATCC BAA-384</strain>
    </source>
</reference>
<dbReference type="GO" id="GO:0004617">
    <property type="term" value="F:phosphoglycerate dehydrogenase activity"/>
    <property type="evidence" value="ECO:0007669"/>
    <property type="project" value="UniProtKB-UniRule"/>
</dbReference>
<dbReference type="InterPro" id="IPR029752">
    <property type="entry name" value="D-isomer_DH_CS1"/>
</dbReference>
<evidence type="ECO:0000256" key="4">
    <source>
        <dbReference type="ARBA" id="ARBA00021582"/>
    </source>
</evidence>
<dbReference type="EC" id="1.1.1.95" evidence="9"/>
<evidence type="ECO:0000256" key="2">
    <source>
        <dbReference type="ARBA" id="ARBA00005216"/>
    </source>
</evidence>
<accession>A0A540V3H0</accession>
<dbReference type="Gene3D" id="3.30.70.260">
    <property type="match status" value="1"/>
</dbReference>